<name>A0A9N9TCW6_PHYSR</name>
<evidence type="ECO:0000256" key="1">
    <source>
        <dbReference type="ARBA" id="ARBA00023157"/>
    </source>
</evidence>
<dbReference type="PROSITE" id="PS50041">
    <property type="entry name" value="C_TYPE_LECTIN_2"/>
    <property type="match status" value="1"/>
</dbReference>
<dbReference type="InterPro" id="IPR018378">
    <property type="entry name" value="C-type_lectin_CS"/>
</dbReference>
<organism evidence="4 5">
    <name type="scientific">Phyllotreta striolata</name>
    <name type="common">Striped flea beetle</name>
    <name type="synonym">Crioceris striolata</name>
    <dbReference type="NCBI Taxonomy" id="444603"/>
    <lineage>
        <taxon>Eukaryota</taxon>
        <taxon>Metazoa</taxon>
        <taxon>Ecdysozoa</taxon>
        <taxon>Arthropoda</taxon>
        <taxon>Hexapoda</taxon>
        <taxon>Insecta</taxon>
        <taxon>Pterygota</taxon>
        <taxon>Neoptera</taxon>
        <taxon>Endopterygota</taxon>
        <taxon>Coleoptera</taxon>
        <taxon>Polyphaga</taxon>
        <taxon>Cucujiformia</taxon>
        <taxon>Chrysomeloidea</taxon>
        <taxon>Chrysomelidae</taxon>
        <taxon>Galerucinae</taxon>
        <taxon>Alticini</taxon>
        <taxon>Phyllotreta</taxon>
    </lineage>
</organism>
<dbReference type="CDD" id="cd00037">
    <property type="entry name" value="CLECT"/>
    <property type="match status" value="1"/>
</dbReference>
<dbReference type="EMBL" id="OU900104">
    <property type="protein sequence ID" value="CAG9855656.1"/>
    <property type="molecule type" value="Genomic_DNA"/>
</dbReference>
<feature type="signal peptide" evidence="2">
    <location>
        <begin position="1"/>
        <end position="22"/>
    </location>
</feature>
<evidence type="ECO:0000313" key="4">
    <source>
        <dbReference type="EMBL" id="CAG9855656.1"/>
    </source>
</evidence>
<dbReference type="PROSITE" id="PS51257">
    <property type="entry name" value="PROKAR_LIPOPROTEIN"/>
    <property type="match status" value="1"/>
</dbReference>
<evidence type="ECO:0000259" key="3">
    <source>
        <dbReference type="PROSITE" id="PS50041"/>
    </source>
</evidence>
<dbReference type="SUPFAM" id="SSF56436">
    <property type="entry name" value="C-type lectin-like"/>
    <property type="match status" value="1"/>
</dbReference>
<keyword evidence="1" id="KW-1015">Disulfide bond</keyword>
<proteinExistence type="predicted"/>
<feature type="domain" description="C-type lectin" evidence="3">
    <location>
        <begin position="41"/>
        <end position="164"/>
    </location>
</feature>
<keyword evidence="5" id="KW-1185">Reference proteome</keyword>
<dbReference type="InterPro" id="IPR001304">
    <property type="entry name" value="C-type_lectin-like"/>
</dbReference>
<dbReference type="Proteomes" id="UP001153712">
    <property type="component" value="Chromosome 11"/>
</dbReference>
<sequence length="174" mass="20405">MLSKLVLTISFSLCFLCACVHNEEYVSQYLQSRRTTNWFNYVGKTYYVDTVFKTNYYKAMHYCRQQGMQLLTITSEAENKKIEEYLKEKGLNGNRYWTAATNLGDRPDRWVWSSTGHLITYFKWDAGEPNNTDSENCIEGAWFTTNGFTWNDVTCLRSNHFICEATTDCYNLKC</sequence>
<dbReference type="OrthoDB" id="6746664at2759"/>
<reference evidence="4" key="1">
    <citation type="submission" date="2022-01" db="EMBL/GenBank/DDBJ databases">
        <authorList>
            <person name="King R."/>
        </authorList>
    </citation>
    <scope>NUCLEOTIDE SEQUENCE</scope>
</reference>
<protein>
    <recommendedName>
        <fullName evidence="3">C-type lectin domain-containing protein</fullName>
    </recommendedName>
</protein>
<dbReference type="PANTHER" id="PTHR22803">
    <property type="entry name" value="MANNOSE, PHOSPHOLIPASE, LECTIN RECEPTOR RELATED"/>
    <property type="match status" value="1"/>
</dbReference>
<dbReference type="Pfam" id="PF00059">
    <property type="entry name" value="Lectin_C"/>
    <property type="match status" value="1"/>
</dbReference>
<evidence type="ECO:0000256" key="2">
    <source>
        <dbReference type="SAM" id="SignalP"/>
    </source>
</evidence>
<feature type="chain" id="PRO_5040254654" description="C-type lectin domain-containing protein" evidence="2">
    <location>
        <begin position="23"/>
        <end position="174"/>
    </location>
</feature>
<dbReference type="PROSITE" id="PS00615">
    <property type="entry name" value="C_TYPE_LECTIN_1"/>
    <property type="match status" value="1"/>
</dbReference>
<dbReference type="SMART" id="SM00034">
    <property type="entry name" value="CLECT"/>
    <property type="match status" value="1"/>
</dbReference>
<dbReference type="InterPro" id="IPR016186">
    <property type="entry name" value="C-type_lectin-like/link_sf"/>
</dbReference>
<dbReference type="InterPro" id="IPR050111">
    <property type="entry name" value="C-type_lectin/snaclec_domain"/>
</dbReference>
<dbReference type="AlphaFoldDB" id="A0A9N9TCW6"/>
<dbReference type="InterPro" id="IPR016187">
    <property type="entry name" value="CTDL_fold"/>
</dbReference>
<gene>
    <name evidence="4" type="ORF">PHYEVI_LOCUS2102</name>
</gene>
<keyword evidence="2" id="KW-0732">Signal</keyword>
<evidence type="ECO:0000313" key="5">
    <source>
        <dbReference type="Proteomes" id="UP001153712"/>
    </source>
</evidence>
<dbReference type="Gene3D" id="3.10.100.10">
    <property type="entry name" value="Mannose-Binding Protein A, subunit A"/>
    <property type="match status" value="1"/>
</dbReference>
<accession>A0A9N9TCW6</accession>